<dbReference type="InterPro" id="IPR001360">
    <property type="entry name" value="Glyco_hydro_1"/>
</dbReference>
<evidence type="ECO:0000313" key="8">
    <source>
        <dbReference type="EMBL" id="PMD28819.1"/>
    </source>
</evidence>
<keyword evidence="5" id="KW-0326">Glycosidase</keyword>
<dbReference type="FunFam" id="3.20.20.80:FF:000011">
    <property type="entry name" value="Cytosolic beta-glucosidase"/>
    <property type="match status" value="1"/>
</dbReference>
<dbReference type="PANTHER" id="PTHR10353">
    <property type="entry name" value="GLYCOSYL HYDROLASE"/>
    <property type="match status" value="1"/>
</dbReference>
<evidence type="ECO:0000256" key="5">
    <source>
        <dbReference type="ARBA" id="ARBA00023295"/>
    </source>
</evidence>
<keyword evidence="4 8" id="KW-0378">Hydrolase</keyword>
<dbReference type="Proteomes" id="UP000235786">
    <property type="component" value="Unassembled WGS sequence"/>
</dbReference>
<keyword evidence="9" id="KW-1185">Reference proteome</keyword>
<dbReference type="GO" id="GO:0030245">
    <property type="term" value="P:cellulose catabolic process"/>
    <property type="evidence" value="ECO:0007669"/>
    <property type="project" value="UniProtKB-ARBA"/>
</dbReference>
<evidence type="ECO:0000313" key="9">
    <source>
        <dbReference type="Proteomes" id="UP000235786"/>
    </source>
</evidence>
<organism evidence="8 9">
    <name type="scientific">Hyaloscypha variabilis (strain UAMH 11265 / GT02V1 / F)</name>
    <name type="common">Meliniomyces variabilis</name>
    <dbReference type="NCBI Taxonomy" id="1149755"/>
    <lineage>
        <taxon>Eukaryota</taxon>
        <taxon>Fungi</taxon>
        <taxon>Dikarya</taxon>
        <taxon>Ascomycota</taxon>
        <taxon>Pezizomycotina</taxon>
        <taxon>Leotiomycetes</taxon>
        <taxon>Helotiales</taxon>
        <taxon>Hyaloscyphaceae</taxon>
        <taxon>Hyaloscypha</taxon>
        <taxon>Hyaloscypha variabilis</taxon>
    </lineage>
</organism>
<evidence type="ECO:0000256" key="3">
    <source>
        <dbReference type="ARBA" id="ARBA00012744"/>
    </source>
</evidence>
<evidence type="ECO:0000256" key="2">
    <source>
        <dbReference type="ARBA" id="ARBA00010838"/>
    </source>
</evidence>
<dbReference type="GO" id="GO:0080079">
    <property type="term" value="F:cellobiose glucosidase activity"/>
    <property type="evidence" value="ECO:0007669"/>
    <property type="project" value="UniProtKB-ARBA"/>
</dbReference>
<dbReference type="PRINTS" id="PR00131">
    <property type="entry name" value="GLHYDRLASE1"/>
</dbReference>
<dbReference type="PROSITE" id="PS00653">
    <property type="entry name" value="GLYCOSYL_HYDROL_F1_2"/>
    <property type="match status" value="1"/>
</dbReference>
<dbReference type="Gene3D" id="3.20.20.80">
    <property type="entry name" value="Glycosidases"/>
    <property type="match status" value="1"/>
</dbReference>
<comment type="function">
    <text evidence="6">Plays an important role in cellulose degradation. Shows hydrolytic activity against several glycosidic compounds.</text>
</comment>
<evidence type="ECO:0000256" key="1">
    <source>
        <dbReference type="ARBA" id="ARBA00000448"/>
    </source>
</evidence>
<dbReference type="OrthoDB" id="65569at2759"/>
<accession>A0A2J6QRC5</accession>
<dbReference type="AlphaFoldDB" id="A0A2J6QRC5"/>
<dbReference type="SUPFAM" id="SSF51445">
    <property type="entry name" value="(Trans)glycosidases"/>
    <property type="match status" value="1"/>
</dbReference>
<reference evidence="8 9" key="1">
    <citation type="submission" date="2016-04" db="EMBL/GenBank/DDBJ databases">
        <title>A degradative enzymes factory behind the ericoid mycorrhizal symbiosis.</title>
        <authorList>
            <consortium name="DOE Joint Genome Institute"/>
            <person name="Martino E."/>
            <person name="Morin E."/>
            <person name="Grelet G."/>
            <person name="Kuo A."/>
            <person name="Kohler A."/>
            <person name="Daghino S."/>
            <person name="Barry K."/>
            <person name="Choi C."/>
            <person name="Cichocki N."/>
            <person name="Clum A."/>
            <person name="Copeland A."/>
            <person name="Hainaut M."/>
            <person name="Haridas S."/>
            <person name="Labutti K."/>
            <person name="Lindquist E."/>
            <person name="Lipzen A."/>
            <person name="Khouja H.-R."/>
            <person name="Murat C."/>
            <person name="Ohm R."/>
            <person name="Olson A."/>
            <person name="Spatafora J."/>
            <person name="Veneault-Fourrey C."/>
            <person name="Henrissat B."/>
            <person name="Grigoriev I."/>
            <person name="Martin F."/>
            <person name="Perotto S."/>
        </authorList>
    </citation>
    <scope>NUCLEOTIDE SEQUENCE [LARGE SCALE GENOMIC DNA]</scope>
    <source>
        <strain evidence="8 9">F</strain>
    </source>
</reference>
<dbReference type="InterPro" id="IPR017853">
    <property type="entry name" value="GH"/>
</dbReference>
<dbReference type="EMBL" id="KZ613984">
    <property type="protein sequence ID" value="PMD28819.1"/>
    <property type="molecule type" value="Genomic_DNA"/>
</dbReference>
<dbReference type="EC" id="3.2.1.21" evidence="3"/>
<dbReference type="InterPro" id="IPR033132">
    <property type="entry name" value="GH_1_N_CS"/>
</dbReference>
<evidence type="ECO:0000256" key="6">
    <source>
        <dbReference type="ARBA" id="ARBA00056775"/>
    </source>
</evidence>
<dbReference type="STRING" id="1149755.A0A2J6QRC5"/>
<dbReference type="PANTHER" id="PTHR10353:SF36">
    <property type="entry name" value="LP05116P"/>
    <property type="match status" value="1"/>
</dbReference>
<protein>
    <recommendedName>
        <fullName evidence="3">beta-glucosidase</fullName>
        <ecNumber evidence="3">3.2.1.21</ecNumber>
    </recommendedName>
</protein>
<evidence type="ECO:0000256" key="4">
    <source>
        <dbReference type="ARBA" id="ARBA00022801"/>
    </source>
</evidence>
<gene>
    <name evidence="8" type="ORF">L207DRAFT_504980</name>
</gene>
<evidence type="ECO:0000256" key="7">
    <source>
        <dbReference type="RuleBase" id="RU003690"/>
    </source>
</evidence>
<name>A0A2J6QRC5_HYAVF</name>
<comment type="catalytic activity">
    <reaction evidence="1">
        <text>Hydrolysis of terminal, non-reducing beta-D-glucosyl residues with release of beta-D-glucose.</text>
        <dbReference type="EC" id="3.2.1.21"/>
    </reaction>
</comment>
<dbReference type="Pfam" id="PF00232">
    <property type="entry name" value="Glyco_hydro_1"/>
    <property type="match status" value="1"/>
</dbReference>
<sequence length="504" mass="57405">MFKSEEDVVVVAVNDESTIYDVPVEELSLPPEFDWGGATAAYQIEGGASQDGKGKSIWDTFSHLEPSRTNGENADVTCDHYNRMPEDVDLMASYGVDVYRFSIAWSRVIPLGGRNDPINEKGITFYNDLIDRLRARNIEPVITLHHWDTPQEIYDRYGGLLNTAEFRADFERYARLCFSRFGDRVNKWITFNEPYIISIFGHHTGVLAPGHSKATGYDSKTEPWRVGHTIILSHTAAIQAYATEFQPSQKGSISIVLNGHFYEPYDTASEIDKAAAQRRLEFFISWFGDPVFLGKDYPASMRAQLGSRLPEFTLEELELLRQSASVNTFYGMNHYSSKYARALPDPPADDDFTGNVEELPTNSEGVEIGPISGTSWLRVAPVGFRKLLNWVWDRYHLPIIITENGCVCPGESQMTLEQAVDDKFRIRYFGLYLDAISRAIYEDGVQVKGYYVWSLMDNYEWSAGYVPRFGITHVDYKTFVRTPKSSAFYLRETFKQRRAPTVNQ</sequence>
<comment type="similarity">
    <text evidence="2 7">Belongs to the glycosyl hydrolase 1 family.</text>
</comment>
<proteinExistence type="inferred from homology"/>